<evidence type="ECO:0000256" key="2">
    <source>
        <dbReference type="ARBA" id="ARBA00023125"/>
    </source>
</evidence>
<dbReference type="InterPro" id="IPR008920">
    <property type="entry name" value="TF_FadR/GntR_C"/>
</dbReference>
<dbReference type="InterPro" id="IPR036388">
    <property type="entry name" value="WH-like_DNA-bd_sf"/>
</dbReference>
<gene>
    <name evidence="5" type="ORF">AYJ54_11845</name>
</gene>
<accession>A0A176YQM8</accession>
<dbReference type="InterPro" id="IPR036390">
    <property type="entry name" value="WH_DNA-bd_sf"/>
</dbReference>
<keyword evidence="1" id="KW-0805">Transcription regulation</keyword>
<dbReference type="GO" id="GO:0003677">
    <property type="term" value="F:DNA binding"/>
    <property type="evidence" value="ECO:0007669"/>
    <property type="project" value="UniProtKB-KW"/>
</dbReference>
<dbReference type="Pfam" id="PF00392">
    <property type="entry name" value="GntR"/>
    <property type="match status" value="1"/>
</dbReference>
<keyword evidence="3" id="KW-0804">Transcription</keyword>
<organism evidence="5 6">
    <name type="scientific">Bradyrhizobium centrolobii</name>
    <dbReference type="NCBI Taxonomy" id="1505087"/>
    <lineage>
        <taxon>Bacteria</taxon>
        <taxon>Pseudomonadati</taxon>
        <taxon>Pseudomonadota</taxon>
        <taxon>Alphaproteobacteria</taxon>
        <taxon>Hyphomicrobiales</taxon>
        <taxon>Nitrobacteraceae</taxon>
        <taxon>Bradyrhizobium</taxon>
    </lineage>
</organism>
<feature type="domain" description="HTH gntR-type" evidence="4">
    <location>
        <begin position="8"/>
        <end position="75"/>
    </location>
</feature>
<dbReference type="SMART" id="SM00345">
    <property type="entry name" value="HTH_GNTR"/>
    <property type="match status" value="1"/>
</dbReference>
<dbReference type="PANTHER" id="PTHR43537">
    <property type="entry name" value="TRANSCRIPTIONAL REGULATOR, GNTR FAMILY"/>
    <property type="match status" value="1"/>
</dbReference>
<dbReference type="STRING" id="1505087.AYJ54_11845"/>
<dbReference type="InterPro" id="IPR011711">
    <property type="entry name" value="GntR_C"/>
</dbReference>
<dbReference type="Gene3D" id="1.10.10.10">
    <property type="entry name" value="Winged helix-like DNA-binding domain superfamily/Winged helix DNA-binding domain"/>
    <property type="match status" value="1"/>
</dbReference>
<dbReference type="CDD" id="cd07377">
    <property type="entry name" value="WHTH_GntR"/>
    <property type="match status" value="1"/>
</dbReference>
<evidence type="ECO:0000256" key="3">
    <source>
        <dbReference type="ARBA" id="ARBA00023163"/>
    </source>
</evidence>
<dbReference type="EMBL" id="LUUB01000054">
    <property type="protein sequence ID" value="OAF09891.1"/>
    <property type="molecule type" value="Genomic_DNA"/>
</dbReference>
<dbReference type="Gene3D" id="1.20.120.530">
    <property type="entry name" value="GntR ligand-binding domain-like"/>
    <property type="match status" value="1"/>
</dbReference>
<dbReference type="Pfam" id="PF07729">
    <property type="entry name" value="FCD"/>
    <property type="match status" value="1"/>
</dbReference>
<dbReference type="GO" id="GO:0003700">
    <property type="term" value="F:DNA-binding transcription factor activity"/>
    <property type="evidence" value="ECO:0007669"/>
    <property type="project" value="InterPro"/>
</dbReference>
<dbReference type="OrthoDB" id="7620579at2"/>
<keyword evidence="2" id="KW-0238">DNA-binding</keyword>
<evidence type="ECO:0000259" key="4">
    <source>
        <dbReference type="PROSITE" id="PS50949"/>
    </source>
</evidence>
<evidence type="ECO:0000313" key="5">
    <source>
        <dbReference type="EMBL" id="OAF09891.1"/>
    </source>
</evidence>
<dbReference type="Proteomes" id="UP000076959">
    <property type="component" value="Unassembled WGS sequence"/>
</dbReference>
<dbReference type="PANTHER" id="PTHR43537:SF44">
    <property type="entry name" value="GNTR FAMILY REGULATORY PROTEIN"/>
    <property type="match status" value="1"/>
</dbReference>
<protein>
    <submittedName>
        <fullName evidence="5">Transcriptional regulator</fullName>
    </submittedName>
</protein>
<dbReference type="SUPFAM" id="SSF48008">
    <property type="entry name" value="GntR ligand-binding domain-like"/>
    <property type="match status" value="1"/>
</dbReference>
<proteinExistence type="predicted"/>
<evidence type="ECO:0000256" key="1">
    <source>
        <dbReference type="ARBA" id="ARBA00023015"/>
    </source>
</evidence>
<reference evidence="5 6" key="1">
    <citation type="submission" date="2016-03" db="EMBL/GenBank/DDBJ databases">
        <title>Draft Genome Sequence of the Strain BR 10245 (Bradyrhizobium sp.) isolated from nodules of Centrolobium paraense.</title>
        <authorList>
            <person name="Simoes-Araujo J.L.Sr."/>
            <person name="Barauna A.C."/>
            <person name="Silva K."/>
            <person name="Zilli J.E."/>
        </authorList>
    </citation>
    <scope>NUCLEOTIDE SEQUENCE [LARGE SCALE GENOMIC DNA]</scope>
    <source>
        <strain evidence="5 6">BR 10245</strain>
    </source>
</reference>
<dbReference type="InterPro" id="IPR000524">
    <property type="entry name" value="Tscrpt_reg_HTH_GntR"/>
</dbReference>
<dbReference type="SMART" id="SM00895">
    <property type="entry name" value="FCD"/>
    <property type="match status" value="1"/>
</dbReference>
<comment type="caution">
    <text evidence="5">The sequence shown here is derived from an EMBL/GenBank/DDBJ whole genome shotgun (WGS) entry which is preliminary data.</text>
</comment>
<dbReference type="PROSITE" id="PS50949">
    <property type="entry name" value="HTH_GNTR"/>
    <property type="match status" value="1"/>
</dbReference>
<sequence>MSAMSTTSLDRDRAYSLLRDLVISGEFAPDEPLSERSLSTRLALGRTPIREALKALAKDGLLTIHPMRGTFVRQMSFDDLREIHELRLALEGMAAYLAAARGPTEPLRNVAEELRRIQSGATLDIEEAQQVGWAFHDELFRATGNGRLAQAYDNLRAQSGLALQKMRQYSVERTRQAVSEHLDIYAAVDANDPNAAQQRMWRHLSSAFEARLTALGAIRTQYPGQGDHHA</sequence>
<name>A0A176YQM8_9BRAD</name>
<evidence type="ECO:0000313" key="6">
    <source>
        <dbReference type="Proteomes" id="UP000076959"/>
    </source>
</evidence>
<dbReference type="AlphaFoldDB" id="A0A176YQM8"/>
<dbReference type="PRINTS" id="PR00035">
    <property type="entry name" value="HTHGNTR"/>
</dbReference>
<dbReference type="SUPFAM" id="SSF46785">
    <property type="entry name" value="Winged helix' DNA-binding domain"/>
    <property type="match status" value="1"/>
</dbReference>
<keyword evidence="6" id="KW-1185">Reference proteome</keyword>